<dbReference type="EMBL" id="WMLF01000109">
    <property type="protein sequence ID" value="MBB1243908.1"/>
    <property type="molecule type" value="Genomic_DNA"/>
</dbReference>
<organism evidence="2 3">
    <name type="scientific">Streptomyces durbertensis</name>
    <dbReference type="NCBI Taxonomy" id="2448886"/>
    <lineage>
        <taxon>Bacteria</taxon>
        <taxon>Bacillati</taxon>
        <taxon>Actinomycetota</taxon>
        <taxon>Actinomycetes</taxon>
        <taxon>Kitasatosporales</taxon>
        <taxon>Streptomycetaceae</taxon>
        <taxon>Streptomyces</taxon>
    </lineage>
</organism>
<comment type="caution">
    <text evidence="2">The sequence shown here is derived from an EMBL/GenBank/DDBJ whole genome shotgun (WGS) entry which is preliminary data.</text>
</comment>
<feature type="region of interest" description="Disordered" evidence="1">
    <location>
        <begin position="51"/>
        <end position="71"/>
    </location>
</feature>
<sequence length="133" mass="13994">MKVTDVSFEHTQGGLQVEDFSVRKAVWNTDGDVDGTLSALGFKPGNSRVDTVCSDSASKDGSGDGDVGTGEPMQLALQLNKPTDRTARGAILAVTYESAGQTLVHRLGFEVVLCSGPEDLPECALAGASEYDW</sequence>
<gene>
    <name evidence="2" type="ORF">GL263_10110</name>
</gene>
<evidence type="ECO:0000256" key="1">
    <source>
        <dbReference type="SAM" id="MobiDB-lite"/>
    </source>
</evidence>
<accession>A0ABR6EF71</accession>
<reference evidence="3" key="1">
    <citation type="journal article" date="2020" name="Syst. Appl. Microbiol.">
        <title>Streptomyces alkaliterrae sp. nov., isolated from an alkaline soil, and emended descriptions of Streptomyces alkaliphilus, Streptomyces calidiresistens and Streptomyces durbertensis.</title>
        <authorList>
            <person name="Swiecimska M."/>
            <person name="Golinska P."/>
            <person name="Nouioui I."/>
            <person name="Wypij M."/>
            <person name="Rai M."/>
            <person name="Sangal V."/>
            <person name="Goodfellow M."/>
        </authorList>
    </citation>
    <scope>NUCLEOTIDE SEQUENCE [LARGE SCALE GENOMIC DNA]</scope>
    <source>
        <strain evidence="3">DSM 104538</strain>
    </source>
</reference>
<evidence type="ECO:0000313" key="3">
    <source>
        <dbReference type="Proteomes" id="UP000766698"/>
    </source>
</evidence>
<evidence type="ECO:0000313" key="2">
    <source>
        <dbReference type="EMBL" id="MBB1243908.1"/>
    </source>
</evidence>
<dbReference type="RefSeq" id="WP_182855270.1">
    <property type="nucleotide sequence ID" value="NZ_WMLF01000109.1"/>
</dbReference>
<dbReference type="Proteomes" id="UP000766698">
    <property type="component" value="Unassembled WGS sequence"/>
</dbReference>
<keyword evidence="3" id="KW-1185">Reference proteome</keyword>
<name>A0ABR6EF71_9ACTN</name>
<proteinExistence type="predicted"/>
<protein>
    <submittedName>
        <fullName evidence="2">Uncharacterized protein</fullName>
    </submittedName>
</protein>